<evidence type="ECO:0000313" key="2">
    <source>
        <dbReference type="Proteomes" id="UP000249619"/>
    </source>
</evidence>
<dbReference type="SUPFAM" id="SSF48452">
    <property type="entry name" value="TPR-like"/>
    <property type="match status" value="1"/>
</dbReference>
<dbReference type="Gene3D" id="1.20.58.320">
    <property type="entry name" value="TPR-like"/>
    <property type="match status" value="1"/>
</dbReference>
<name>A0A364NET5_STELY</name>
<keyword evidence="2" id="KW-1185">Reference proteome</keyword>
<comment type="caution">
    <text evidence="1">The sequence shown here is derived from an EMBL/GenBank/DDBJ whole genome shotgun (WGS) entry which is preliminary data.</text>
</comment>
<dbReference type="EMBL" id="QGDH01000008">
    <property type="protein sequence ID" value="RAR15780.1"/>
    <property type="molecule type" value="Genomic_DNA"/>
</dbReference>
<dbReference type="AlphaFoldDB" id="A0A364NET5"/>
<organism evidence="1 2">
    <name type="scientific">Stemphylium lycopersici</name>
    <name type="common">Tomato gray leaf spot disease fungus</name>
    <name type="synonym">Thyrospora lycopersici</name>
    <dbReference type="NCBI Taxonomy" id="183478"/>
    <lineage>
        <taxon>Eukaryota</taxon>
        <taxon>Fungi</taxon>
        <taxon>Dikarya</taxon>
        <taxon>Ascomycota</taxon>
        <taxon>Pezizomycotina</taxon>
        <taxon>Dothideomycetes</taxon>
        <taxon>Pleosporomycetidae</taxon>
        <taxon>Pleosporales</taxon>
        <taxon>Pleosporineae</taxon>
        <taxon>Pleosporaceae</taxon>
        <taxon>Stemphylium</taxon>
    </lineage>
</organism>
<proteinExistence type="predicted"/>
<dbReference type="Proteomes" id="UP000249619">
    <property type="component" value="Unassembled WGS sequence"/>
</dbReference>
<dbReference type="InterPro" id="IPR011990">
    <property type="entry name" value="TPR-like_helical_dom_sf"/>
</dbReference>
<gene>
    <name evidence="1" type="ORF">DDE83_000796</name>
</gene>
<dbReference type="STRING" id="183478.A0A364NET5"/>
<accession>A0A364NET5</accession>
<dbReference type="Gene3D" id="1.25.40.10">
    <property type="entry name" value="Tetratricopeptide repeat domain"/>
    <property type="match status" value="1"/>
</dbReference>
<protein>
    <submittedName>
        <fullName evidence="1">DUF924-domain-containing protein</fullName>
    </submittedName>
</protein>
<evidence type="ECO:0000313" key="1">
    <source>
        <dbReference type="EMBL" id="RAR15780.1"/>
    </source>
</evidence>
<dbReference type="InterPro" id="IPR010323">
    <property type="entry name" value="DUF924"/>
</dbReference>
<reference evidence="2" key="1">
    <citation type="submission" date="2018-05" db="EMBL/GenBank/DDBJ databases">
        <title>Draft genome sequence of Stemphylium lycopersici strain CIDEFI 213.</title>
        <authorList>
            <person name="Medina R."/>
            <person name="Franco M.E.E."/>
            <person name="Lucentini C.G."/>
            <person name="Saparrat M.C.N."/>
            <person name="Balatti P.A."/>
        </authorList>
    </citation>
    <scope>NUCLEOTIDE SEQUENCE [LARGE SCALE GENOMIC DNA]</scope>
    <source>
        <strain evidence="2">CIDEFI 213</strain>
    </source>
</reference>
<dbReference type="Pfam" id="PF06041">
    <property type="entry name" value="DUF924"/>
    <property type="match status" value="1"/>
</dbReference>
<sequence length="266" mass="30200">MSTSRFSLDPSLFNRTLYNRVTDLWFTGIDKTGQTLDMSVAKRWFVPTPEERDALDAQFRTEFSRALEAIGPEKLPGANAQPLLDELQRVAEKDAQGNTEEVAWTALSLVLLLDQMPRNIYRTEEGLRRVYTHYDPMAYSLVRSLLSPSSALPRPDSHPAFRLSSALRAWFYMPLMHSEDLAAHDLFDDVVGEFAQELNVLEGYQGSKIFLDKEMESGKEHRDILERFGRYPHRNKALGRESTREEEMFMEGGGATFGVGQGDDGV</sequence>